<evidence type="ECO:0000256" key="1">
    <source>
        <dbReference type="SAM" id="MobiDB-lite"/>
    </source>
</evidence>
<protein>
    <recommendedName>
        <fullName evidence="2">HTH cro/C1-type domain-containing protein</fullName>
    </recommendedName>
</protein>
<keyword evidence="4" id="KW-1185">Reference proteome</keyword>
<sequence length="294" mass="32440">MPARKPITGRDRPSARLMLAQELDRLRNEAGWSLRRLADKLGWDHTHLHKLERGEGLGGPDVIAALDSAYGTTPHLMMLWELARDDAAREEHGGYLRLEAQARAIHQYAAGVVPRLLQTAEYAREALRAARPGHGDVEPQVAARLARQLILTADDPADFRAVLDEAVLRRPLADRAAWRRQLAHLVEMAAHPNVTLHVLPFSAGPHGLTATDLALLWLPTGRTVVCAGAGCSGELVREQREMERLRTVYDRVRDLAMPPAATIAFLERLRAEERHGGEEMPARGTPVPADGCGR</sequence>
<reference evidence="3 4" key="1">
    <citation type="submission" date="2017-05" db="EMBL/GenBank/DDBJ databases">
        <title>Complete genome sequence of Streptomyces sp. SCSIO 03032 revealed the diverse biosynthetic pathways for its bioactive secondary metabolites.</title>
        <authorList>
            <person name="Ma L."/>
            <person name="Zhu Y."/>
            <person name="Zhang W."/>
            <person name="Zhang G."/>
            <person name="Tian X."/>
            <person name="Zhang S."/>
            <person name="Zhang C."/>
        </authorList>
    </citation>
    <scope>NUCLEOTIDE SEQUENCE [LARGE SCALE GENOMIC DNA]</scope>
    <source>
        <strain evidence="3 4">SCSIO 03032</strain>
    </source>
</reference>
<dbReference type="InterPro" id="IPR001387">
    <property type="entry name" value="Cro/C1-type_HTH"/>
</dbReference>
<organism evidence="3 4">
    <name type="scientific">Streptomyces marincola</name>
    <dbReference type="NCBI Taxonomy" id="2878388"/>
    <lineage>
        <taxon>Bacteria</taxon>
        <taxon>Bacillati</taxon>
        <taxon>Actinomycetota</taxon>
        <taxon>Actinomycetes</taxon>
        <taxon>Kitasatosporales</taxon>
        <taxon>Streptomycetaceae</taxon>
        <taxon>Streptomyces</taxon>
    </lineage>
</organism>
<dbReference type="OrthoDB" id="4273809at2"/>
<feature type="region of interest" description="Disordered" evidence="1">
    <location>
        <begin position="275"/>
        <end position="294"/>
    </location>
</feature>
<feature type="domain" description="HTH cro/C1-type" evidence="2">
    <location>
        <begin position="23"/>
        <end position="77"/>
    </location>
</feature>
<evidence type="ECO:0000259" key="2">
    <source>
        <dbReference type="PROSITE" id="PS50943"/>
    </source>
</evidence>
<accession>A0A1W7D563</accession>
<dbReference type="Gene3D" id="1.10.260.40">
    <property type="entry name" value="lambda repressor-like DNA-binding domains"/>
    <property type="match status" value="1"/>
</dbReference>
<name>A0A1W7D563_9ACTN</name>
<gene>
    <name evidence="3" type="ORF">CAG99_05740</name>
</gene>
<dbReference type="SUPFAM" id="SSF47413">
    <property type="entry name" value="lambda repressor-like DNA-binding domains"/>
    <property type="match status" value="1"/>
</dbReference>
<evidence type="ECO:0000313" key="3">
    <source>
        <dbReference type="EMBL" id="ARQ72176.1"/>
    </source>
</evidence>
<dbReference type="AlphaFoldDB" id="A0A1W7D563"/>
<dbReference type="EMBL" id="CP021121">
    <property type="protein sequence ID" value="ARQ72176.1"/>
    <property type="molecule type" value="Genomic_DNA"/>
</dbReference>
<proteinExistence type="predicted"/>
<dbReference type="RefSeq" id="WP_086162012.1">
    <property type="nucleotide sequence ID" value="NZ_CP021121.1"/>
</dbReference>
<dbReference type="GO" id="GO:0003677">
    <property type="term" value="F:DNA binding"/>
    <property type="evidence" value="ECO:0007669"/>
    <property type="project" value="InterPro"/>
</dbReference>
<dbReference type="PROSITE" id="PS50943">
    <property type="entry name" value="HTH_CROC1"/>
    <property type="match status" value="1"/>
</dbReference>
<dbReference type="Pfam" id="PF13560">
    <property type="entry name" value="HTH_31"/>
    <property type="match status" value="1"/>
</dbReference>
<evidence type="ECO:0000313" key="4">
    <source>
        <dbReference type="Proteomes" id="UP000194218"/>
    </source>
</evidence>
<dbReference type="Proteomes" id="UP000194218">
    <property type="component" value="Chromosome"/>
</dbReference>
<dbReference type="CDD" id="cd00093">
    <property type="entry name" value="HTH_XRE"/>
    <property type="match status" value="1"/>
</dbReference>
<dbReference type="KEGG" id="smao:CAG99_05740"/>
<dbReference type="InterPro" id="IPR043917">
    <property type="entry name" value="DUF5753"/>
</dbReference>
<dbReference type="InterPro" id="IPR010982">
    <property type="entry name" value="Lambda_DNA-bd_dom_sf"/>
</dbReference>
<dbReference type="SMART" id="SM00530">
    <property type="entry name" value="HTH_XRE"/>
    <property type="match status" value="1"/>
</dbReference>
<dbReference type="Pfam" id="PF19054">
    <property type="entry name" value="DUF5753"/>
    <property type="match status" value="1"/>
</dbReference>